<comment type="caution">
    <text evidence="10">The sequence shown here is derived from an EMBL/GenBank/DDBJ whole genome shotgun (WGS) entry which is preliminary data.</text>
</comment>
<evidence type="ECO:0000256" key="8">
    <source>
        <dbReference type="SAM" id="Phobius"/>
    </source>
</evidence>
<evidence type="ECO:0000256" key="1">
    <source>
        <dbReference type="ARBA" id="ARBA00004141"/>
    </source>
</evidence>
<dbReference type="Pfam" id="PF02096">
    <property type="entry name" value="60KD_IMP"/>
    <property type="match status" value="1"/>
</dbReference>
<organism evidence="10 11">
    <name type="scientific">Psophocarpus tetragonolobus</name>
    <name type="common">Winged bean</name>
    <name type="synonym">Dolichos tetragonolobus</name>
    <dbReference type="NCBI Taxonomy" id="3891"/>
    <lineage>
        <taxon>Eukaryota</taxon>
        <taxon>Viridiplantae</taxon>
        <taxon>Streptophyta</taxon>
        <taxon>Embryophyta</taxon>
        <taxon>Tracheophyta</taxon>
        <taxon>Spermatophyta</taxon>
        <taxon>Magnoliopsida</taxon>
        <taxon>eudicotyledons</taxon>
        <taxon>Gunneridae</taxon>
        <taxon>Pentapetalae</taxon>
        <taxon>rosids</taxon>
        <taxon>fabids</taxon>
        <taxon>Fabales</taxon>
        <taxon>Fabaceae</taxon>
        <taxon>Papilionoideae</taxon>
        <taxon>50 kb inversion clade</taxon>
        <taxon>NPAAA clade</taxon>
        <taxon>indigoferoid/millettioid clade</taxon>
        <taxon>Phaseoleae</taxon>
        <taxon>Psophocarpus</taxon>
    </lineage>
</organism>
<dbReference type="AlphaFoldDB" id="A0AAN9SNP8"/>
<evidence type="ECO:0000313" key="10">
    <source>
        <dbReference type="EMBL" id="KAK7400981.1"/>
    </source>
</evidence>
<dbReference type="InterPro" id="IPR001708">
    <property type="entry name" value="YidC/ALB3/OXA1/COX18"/>
</dbReference>
<keyword evidence="5 8" id="KW-0472">Membrane</keyword>
<feature type="domain" description="Membrane insertase YidC/Oxa/ALB C-terminal" evidence="9">
    <location>
        <begin position="218"/>
        <end position="408"/>
    </location>
</feature>
<proteinExistence type="inferred from homology"/>
<dbReference type="NCBIfam" id="TIGR03592">
    <property type="entry name" value="yidC_oxa1_cterm"/>
    <property type="match status" value="1"/>
</dbReference>
<dbReference type="GO" id="GO:0005743">
    <property type="term" value="C:mitochondrial inner membrane"/>
    <property type="evidence" value="ECO:0007669"/>
    <property type="project" value="TreeGrafter"/>
</dbReference>
<feature type="compositionally biased region" description="Polar residues" evidence="7">
    <location>
        <begin position="444"/>
        <end position="457"/>
    </location>
</feature>
<evidence type="ECO:0000256" key="6">
    <source>
        <dbReference type="RuleBase" id="RU003945"/>
    </source>
</evidence>
<evidence type="ECO:0000256" key="7">
    <source>
        <dbReference type="SAM" id="MobiDB-lite"/>
    </source>
</evidence>
<keyword evidence="4 8" id="KW-1133">Transmembrane helix</keyword>
<feature type="transmembrane region" description="Helical" evidence="8">
    <location>
        <begin position="375"/>
        <end position="397"/>
    </location>
</feature>
<feature type="transmembrane region" description="Helical" evidence="8">
    <location>
        <begin position="285"/>
        <end position="310"/>
    </location>
</feature>
<gene>
    <name evidence="10" type="ORF">VNO78_12290</name>
</gene>
<dbReference type="EMBL" id="JAYMYS010000003">
    <property type="protein sequence ID" value="KAK7400981.1"/>
    <property type="molecule type" value="Genomic_DNA"/>
</dbReference>
<evidence type="ECO:0000256" key="5">
    <source>
        <dbReference type="ARBA" id="ARBA00023136"/>
    </source>
</evidence>
<dbReference type="Proteomes" id="UP001386955">
    <property type="component" value="Unassembled WGS sequence"/>
</dbReference>
<evidence type="ECO:0000259" key="9">
    <source>
        <dbReference type="Pfam" id="PF02096"/>
    </source>
</evidence>
<dbReference type="PANTHER" id="PTHR12428:SF34">
    <property type="entry name" value="MITOCHONDRIAL INNER MEMBRANE PROTEIN OXA1-LIKE"/>
    <property type="match status" value="1"/>
</dbReference>
<reference evidence="10 11" key="1">
    <citation type="submission" date="2024-01" db="EMBL/GenBank/DDBJ databases">
        <title>The genomes of 5 underutilized Papilionoideae crops provide insights into root nodulation and disease resistanc.</title>
        <authorList>
            <person name="Jiang F."/>
        </authorList>
    </citation>
    <scope>NUCLEOTIDE SEQUENCE [LARGE SCALE GENOMIC DNA]</scope>
    <source>
        <strain evidence="10">DUOXIRENSHENG_FW03</strain>
        <tissue evidence="10">Leaves</tissue>
    </source>
</reference>
<dbReference type="CDD" id="cd20069">
    <property type="entry name" value="5TM_Oxa1-like"/>
    <property type="match status" value="1"/>
</dbReference>
<evidence type="ECO:0000256" key="4">
    <source>
        <dbReference type="ARBA" id="ARBA00022989"/>
    </source>
</evidence>
<comment type="subcellular location">
    <subcellularLocation>
        <location evidence="1 6">Membrane</location>
        <topology evidence="1 6">Multi-pass membrane protein</topology>
    </subcellularLocation>
</comment>
<sequence>MRLKPGRTEILGFLFPLRSPNTPQLNTKQFGHDFLVPRTSSLTFTGFYYVLFLLRICALIPMAHRRCLLIRGNFMNQKCHPSSVYVLHSDDRKRECPDEKSSLAGINNSIQRRMFGNSVDGSMSFVGYSGHTMHSNRFLSPYSGYNFCRHMSTVNQGSDKIEIMTDIADALKDTTMEAVTSQAPIVKEVALAAADSALPVKALQYIIDAVHSYTGLNWWAAIALTTLLIRGATVPLLINQLKATSKLTLMRPHMEKIKEEMDDKGMDPVAVAEGQKKMKKLYKEYGANPFTPLKGLFIQGPVFISFFLAIRNMAEKMPSFQHGGAYWFADLTTPDAYYVLPVLTALTFLITVECNMQEGLEGNPIAGTMKKFSRAVAVLTVPFTMGFPKAIFCYWITSNLFSLLYGLVLKAPGVKEALRIPKIPEAAPTSGPQSPYSIFPALKQANSTTNGPSSLPVEQSKLPKKKTSSSSDVHQRLRRLEKKVKGRKTNKN</sequence>
<evidence type="ECO:0000256" key="3">
    <source>
        <dbReference type="ARBA" id="ARBA00022692"/>
    </source>
</evidence>
<comment type="similarity">
    <text evidence="2">Belongs to the OXA1/ALB3/YidC (TC 2.A.9.2) family.</text>
</comment>
<dbReference type="GO" id="GO:0032977">
    <property type="term" value="F:membrane insertase activity"/>
    <property type="evidence" value="ECO:0007669"/>
    <property type="project" value="InterPro"/>
</dbReference>
<keyword evidence="11" id="KW-1185">Reference proteome</keyword>
<protein>
    <recommendedName>
        <fullName evidence="9">Membrane insertase YidC/Oxa/ALB C-terminal domain-containing protein</fullName>
    </recommendedName>
</protein>
<feature type="compositionally biased region" description="Basic residues" evidence="7">
    <location>
        <begin position="476"/>
        <end position="492"/>
    </location>
</feature>
<dbReference type="GO" id="GO:0032979">
    <property type="term" value="P:protein insertion into mitochondrial inner membrane from matrix"/>
    <property type="evidence" value="ECO:0007669"/>
    <property type="project" value="TreeGrafter"/>
</dbReference>
<comment type="similarity">
    <text evidence="6">Belongs to the OXA1/ALB3/YidC family.</text>
</comment>
<evidence type="ECO:0000313" key="11">
    <source>
        <dbReference type="Proteomes" id="UP001386955"/>
    </source>
</evidence>
<feature type="region of interest" description="Disordered" evidence="7">
    <location>
        <begin position="441"/>
        <end position="492"/>
    </location>
</feature>
<dbReference type="InterPro" id="IPR028055">
    <property type="entry name" value="YidC/Oxa/ALB_C"/>
</dbReference>
<name>A0AAN9SNP8_PSOTE</name>
<keyword evidence="3 6" id="KW-0812">Transmembrane</keyword>
<dbReference type="PANTHER" id="PTHR12428">
    <property type="entry name" value="OXA1"/>
    <property type="match status" value="1"/>
</dbReference>
<evidence type="ECO:0000256" key="2">
    <source>
        <dbReference type="ARBA" id="ARBA00010583"/>
    </source>
</evidence>
<accession>A0AAN9SNP8</accession>